<evidence type="ECO:0000313" key="2">
    <source>
        <dbReference type="EMBL" id="CAI07535.1"/>
    </source>
</evidence>
<keyword evidence="3" id="KW-1185">Reference proteome</keyword>
<protein>
    <submittedName>
        <fullName evidence="2">Uncharacterized protein</fullName>
    </submittedName>
</protein>
<organism evidence="2 3">
    <name type="scientific">Aromatoleum aromaticum (strain DSM 19018 / LMG 30748 / EbN1)</name>
    <name type="common">Azoarcus sp. (strain EbN1)</name>
    <dbReference type="NCBI Taxonomy" id="76114"/>
    <lineage>
        <taxon>Bacteria</taxon>
        <taxon>Pseudomonadati</taxon>
        <taxon>Pseudomonadota</taxon>
        <taxon>Betaproteobacteria</taxon>
        <taxon>Rhodocyclales</taxon>
        <taxon>Rhodocyclaceae</taxon>
        <taxon>Aromatoleum</taxon>
    </lineage>
</organism>
<dbReference type="AlphaFoldDB" id="Q5P577"/>
<gene>
    <name evidence="2" type="ORF">ebA2504</name>
</gene>
<feature type="compositionally biased region" description="Polar residues" evidence="1">
    <location>
        <begin position="118"/>
        <end position="127"/>
    </location>
</feature>
<evidence type="ECO:0000313" key="3">
    <source>
        <dbReference type="Proteomes" id="UP000006552"/>
    </source>
</evidence>
<dbReference type="EMBL" id="CR555306">
    <property type="protein sequence ID" value="CAI07535.1"/>
    <property type="molecule type" value="Genomic_DNA"/>
</dbReference>
<dbReference type="HOGENOM" id="CLU_1966006_0_0_4"/>
<reference evidence="2 3" key="1">
    <citation type="journal article" date="2005" name="Arch. Microbiol.">
        <title>The genome sequence of an anaerobic aromatic-degrading denitrifying bacterium, strain EbN1.</title>
        <authorList>
            <person name="Rabus R."/>
            <person name="Kube M."/>
            <person name="Heider J."/>
            <person name="Beck A."/>
            <person name="Heitmann K."/>
            <person name="Widdel F."/>
            <person name="Reinhardt R."/>
        </authorList>
    </citation>
    <scope>NUCLEOTIDE SEQUENCE [LARGE SCALE GENOMIC DNA]</scope>
    <source>
        <strain evidence="2 3">EbN1</strain>
    </source>
</reference>
<sequence>MRQTRRSARMRGLREPRAVPHTEPPDPRSRAKQPLAGCLRSGQHAGADRWSLAPHGDRAERPTLLSLRFQGQGDRVRLDPRRTGPVVGSQQVRPHRDIEEDRTRQSTRRSGALMAANQADSQPSKKR</sequence>
<dbReference type="KEGG" id="eba:ebA2504"/>
<accession>Q5P577</accession>
<dbReference type="STRING" id="76114.ebA2504"/>
<feature type="compositionally biased region" description="Basic and acidic residues" evidence="1">
    <location>
        <begin position="12"/>
        <end position="29"/>
    </location>
</feature>
<evidence type="ECO:0000256" key="1">
    <source>
        <dbReference type="SAM" id="MobiDB-lite"/>
    </source>
</evidence>
<name>Q5P577_AROAE</name>
<dbReference type="Proteomes" id="UP000006552">
    <property type="component" value="Chromosome"/>
</dbReference>
<feature type="region of interest" description="Disordered" evidence="1">
    <location>
        <begin position="1"/>
        <end position="127"/>
    </location>
</feature>
<feature type="compositionally biased region" description="Basic residues" evidence="1">
    <location>
        <begin position="1"/>
        <end position="11"/>
    </location>
</feature>
<feature type="compositionally biased region" description="Basic and acidic residues" evidence="1">
    <location>
        <begin position="94"/>
        <end position="104"/>
    </location>
</feature>
<proteinExistence type="predicted"/>